<dbReference type="Proteomes" id="UP000030669">
    <property type="component" value="Unassembled WGS sequence"/>
</dbReference>
<dbReference type="Pfam" id="PF12955">
    <property type="entry name" value="Vps3844_C"/>
    <property type="match status" value="1"/>
</dbReference>
<keyword evidence="6" id="KW-1185">Reference proteome</keyword>
<feature type="signal peptide" evidence="3">
    <location>
        <begin position="1"/>
        <end position="21"/>
    </location>
</feature>
<feature type="chain" id="PRO_5004543981" description="Vacuolar sorting protein Vps3844 C-terminal domain-containing protein" evidence="3">
    <location>
        <begin position="22"/>
        <end position="378"/>
    </location>
</feature>
<dbReference type="KEGG" id="gtr:GLOTRDRAFT_127446"/>
<dbReference type="eggNOG" id="ENOG502S64Q">
    <property type="taxonomic scope" value="Eukaryota"/>
</dbReference>
<dbReference type="OrthoDB" id="5583277at2759"/>
<dbReference type="STRING" id="670483.S7QEE3"/>
<evidence type="ECO:0000313" key="6">
    <source>
        <dbReference type="Proteomes" id="UP000030669"/>
    </source>
</evidence>
<evidence type="ECO:0000256" key="3">
    <source>
        <dbReference type="SAM" id="SignalP"/>
    </source>
</evidence>
<dbReference type="RefSeq" id="XP_007864730.1">
    <property type="nucleotide sequence ID" value="XM_007866539.1"/>
</dbReference>
<feature type="transmembrane region" description="Helical" evidence="2">
    <location>
        <begin position="334"/>
        <end position="358"/>
    </location>
</feature>
<accession>S7QEE3</accession>
<evidence type="ECO:0000313" key="5">
    <source>
        <dbReference type="EMBL" id="EPQ57678.1"/>
    </source>
</evidence>
<dbReference type="GO" id="GO:0005783">
    <property type="term" value="C:endoplasmic reticulum"/>
    <property type="evidence" value="ECO:0007669"/>
    <property type="project" value="TreeGrafter"/>
</dbReference>
<proteinExistence type="predicted"/>
<organism evidence="5 6">
    <name type="scientific">Gloeophyllum trabeum (strain ATCC 11539 / FP-39264 / Madison 617)</name>
    <name type="common">Brown rot fungus</name>
    <dbReference type="NCBI Taxonomy" id="670483"/>
    <lineage>
        <taxon>Eukaryota</taxon>
        <taxon>Fungi</taxon>
        <taxon>Dikarya</taxon>
        <taxon>Basidiomycota</taxon>
        <taxon>Agaricomycotina</taxon>
        <taxon>Agaricomycetes</taxon>
        <taxon>Gloeophyllales</taxon>
        <taxon>Gloeophyllaceae</taxon>
        <taxon>Gloeophyllum</taxon>
    </lineage>
</organism>
<dbReference type="OMA" id="WAGQSCE"/>
<feature type="domain" description="Vacuolar sorting protein Vps3844 C-terminal" evidence="4">
    <location>
        <begin position="270"/>
        <end position="368"/>
    </location>
</feature>
<keyword evidence="3" id="KW-0732">Signal</keyword>
<protein>
    <recommendedName>
        <fullName evidence="4">Vacuolar sorting protein Vps3844 C-terminal domain-containing protein</fullName>
    </recommendedName>
</protein>
<dbReference type="GeneID" id="19301560"/>
<dbReference type="AlphaFoldDB" id="S7QEE3"/>
<feature type="compositionally biased region" description="Pro residues" evidence="1">
    <location>
        <begin position="250"/>
        <end position="259"/>
    </location>
</feature>
<evidence type="ECO:0000256" key="1">
    <source>
        <dbReference type="SAM" id="MobiDB-lite"/>
    </source>
</evidence>
<evidence type="ECO:0000259" key="4">
    <source>
        <dbReference type="Pfam" id="PF12955"/>
    </source>
</evidence>
<name>S7QEE3_GLOTA</name>
<dbReference type="InterPro" id="IPR024382">
    <property type="entry name" value="Vps3844_C"/>
</dbReference>
<reference evidence="5 6" key="1">
    <citation type="journal article" date="2012" name="Science">
        <title>The Paleozoic origin of enzymatic lignin decomposition reconstructed from 31 fungal genomes.</title>
        <authorList>
            <person name="Floudas D."/>
            <person name="Binder M."/>
            <person name="Riley R."/>
            <person name="Barry K."/>
            <person name="Blanchette R.A."/>
            <person name="Henrissat B."/>
            <person name="Martinez A.T."/>
            <person name="Otillar R."/>
            <person name="Spatafora J.W."/>
            <person name="Yadav J.S."/>
            <person name="Aerts A."/>
            <person name="Benoit I."/>
            <person name="Boyd A."/>
            <person name="Carlson A."/>
            <person name="Copeland A."/>
            <person name="Coutinho P.M."/>
            <person name="de Vries R.P."/>
            <person name="Ferreira P."/>
            <person name="Findley K."/>
            <person name="Foster B."/>
            <person name="Gaskell J."/>
            <person name="Glotzer D."/>
            <person name="Gorecki P."/>
            <person name="Heitman J."/>
            <person name="Hesse C."/>
            <person name="Hori C."/>
            <person name="Igarashi K."/>
            <person name="Jurgens J.A."/>
            <person name="Kallen N."/>
            <person name="Kersten P."/>
            <person name="Kohler A."/>
            <person name="Kuees U."/>
            <person name="Kumar T.K.A."/>
            <person name="Kuo A."/>
            <person name="LaButti K."/>
            <person name="Larrondo L.F."/>
            <person name="Lindquist E."/>
            <person name="Ling A."/>
            <person name="Lombard V."/>
            <person name="Lucas S."/>
            <person name="Lundell T."/>
            <person name="Martin R."/>
            <person name="McLaughlin D.J."/>
            <person name="Morgenstern I."/>
            <person name="Morin E."/>
            <person name="Murat C."/>
            <person name="Nagy L.G."/>
            <person name="Nolan M."/>
            <person name="Ohm R.A."/>
            <person name="Patyshakuliyeva A."/>
            <person name="Rokas A."/>
            <person name="Ruiz-Duenas F.J."/>
            <person name="Sabat G."/>
            <person name="Salamov A."/>
            <person name="Samejima M."/>
            <person name="Schmutz J."/>
            <person name="Slot J.C."/>
            <person name="St John F."/>
            <person name="Stenlid J."/>
            <person name="Sun H."/>
            <person name="Sun S."/>
            <person name="Syed K."/>
            <person name="Tsang A."/>
            <person name="Wiebenga A."/>
            <person name="Young D."/>
            <person name="Pisabarro A."/>
            <person name="Eastwood D.C."/>
            <person name="Martin F."/>
            <person name="Cullen D."/>
            <person name="Grigoriev I.V."/>
            <person name="Hibbett D.S."/>
        </authorList>
    </citation>
    <scope>NUCLEOTIDE SEQUENCE [LARGE SCALE GENOMIC DNA]</scope>
    <source>
        <strain evidence="5 6">ATCC 11539</strain>
    </source>
</reference>
<sequence length="378" mass="40656">MLGLTLSTYLLLTAGIGFAESSTNVYLHPSSSPTRLAPEQSGFLLSSHLGLECFESPTSQEDEQWLLGQMDSTHDFVGKGGDALLVSMAEEDGKDAIPSTIQPSIVTSDAFWRQSTSSLLERYLNRAARVYTSIYSSSHPSYTYSLGIPRLLDTWTLTAPTKATETYIQEMSALVDFLETEPQDGERKFGAFDLQGLQLVRREYGAESEQYKSAKETLSAIFQSCLAKPNLNLAVITSPSTSSQGHRRQPPPSQTPMPIPQQPVGSFTRCFQTEDACVNGTSSCSGHGACVQAAKSGGQRGCWVCACAATRSEKGKQEVWAGEMCERKDVSGPFVLLTGTVVVLILLIAGSVGLLFGIDSDKLPSTLTGAVAPGLKRD</sequence>
<keyword evidence="2" id="KW-0472">Membrane</keyword>
<gene>
    <name evidence="5" type="ORF">GLOTRDRAFT_127446</name>
</gene>
<keyword evidence="2" id="KW-1133">Transmembrane helix</keyword>
<dbReference type="InterPro" id="IPR053065">
    <property type="entry name" value="Archenteron_Induction-Rel"/>
</dbReference>
<feature type="region of interest" description="Disordered" evidence="1">
    <location>
        <begin position="237"/>
        <end position="259"/>
    </location>
</feature>
<dbReference type="EMBL" id="KB469299">
    <property type="protein sequence ID" value="EPQ57678.1"/>
    <property type="molecule type" value="Genomic_DNA"/>
</dbReference>
<dbReference type="PANTHER" id="PTHR36853:SF1">
    <property type="entry name" value="DUF3844 DOMAIN-CONTAINING PROTEIN"/>
    <property type="match status" value="1"/>
</dbReference>
<keyword evidence="2" id="KW-0812">Transmembrane</keyword>
<dbReference type="PANTHER" id="PTHR36853">
    <property type="entry name" value="EXPRESSED PROTEIN"/>
    <property type="match status" value="1"/>
</dbReference>
<dbReference type="HOGENOM" id="CLU_754738_0_0_1"/>
<evidence type="ECO:0000256" key="2">
    <source>
        <dbReference type="SAM" id="Phobius"/>
    </source>
</evidence>